<gene>
    <name evidence="1" type="ORF">B0T24DRAFT_722446</name>
</gene>
<accession>A0AAE0K420</accession>
<reference evidence="1" key="2">
    <citation type="submission" date="2023-06" db="EMBL/GenBank/DDBJ databases">
        <authorList>
            <consortium name="Lawrence Berkeley National Laboratory"/>
            <person name="Haridas S."/>
            <person name="Hensen N."/>
            <person name="Bonometti L."/>
            <person name="Westerberg I."/>
            <person name="Brannstrom I.O."/>
            <person name="Guillou S."/>
            <person name="Cros-Aarteil S."/>
            <person name="Calhoun S."/>
            <person name="Kuo A."/>
            <person name="Mondo S."/>
            <person name="Pangilinan J."/>
            <person name="Riley R."/>
            <person name="Labutti K."/>
            <person name="Andreopoulos B."/>
            <person name="Lipzen A."/>
            <person name="Chen C."/>
            <person name="Yanf M."/>
            <person name="Daum C."/>
            <person name="Ng V."/>
            <person name="Clum A."/>
            <person name="Steindorff A."/>
            <person name="Ohm R."/>
            <person name="Martin F."/>
            <person name="Silar P."/>
            <person name="Natvig D."/>
            <person name="Lalanne C."/>
            <person name="Gautier V."/>
            <person name="Ament-Velasquez S.L."/>
            <person name="Kruys A."/>
            <person name="Hutchinson M.I."/>
            <person name="Powell A.J."/>
            <person name="Barry K."/>
            <person name="Miller A.N."/>
            <person name="Grigoriev I.V."/>
            <person name="Debuchy R."/>
            <person name="Gladieux P."/>
            <person name="Thoren M.H."/>
            <person name="Johannesson H."/>
        </authorList>
    </citation>
    <scope>NUCLEOTIDE SEQUENCE</scope>
    <source>
        <strain evidence="1">CBS 958.72</strain>
    </source>
</reference>
<dbReference type="AlphaFoldDB" id="A0AAE0K420"/>
<name>A0AAE0K420_9PEZI</name>
<evidence type="ECO:0000313" key="1">
    <source>
        <dbReference type="EMBL" id="KAK3369593.1"/>
    </source>
</evidence>
<sequence length="577" mass="63659">MADSAISPFKFDFVVATTFASINQAFKEYLRRLPKSEPISVCVIASNPQNQTEISFETLKKNTGVDPFSIPDGTEWGKSPDLQTLSKANFFFGMRGQLAAGAADFKGDVPMALLSIARSTDNASRVQFAPVWKTFDVVSLYKNTTTGNWEWSHLSKPSKPNVDWVVGIDVPFARDSRLGYERWKQDTMNARTTALMDKFGAKYGWGNVRVHRLLVDMANADVDNLLVNQASTWAGLPGLVFVAFKQWVRALMQKVDANLFVLGFMVTVPPVVSNPNDPGAFIIAGPVRLSSFNVRVQPRQSDALNQIATIDYQCVANDLPQPAPQRITWDWVPDIKTSQSHHGIVSVSRQTMAYYLHKQLDAFATAQSLQPNVYIAVNGYEYTLSLSPGQSPANEERPTTGTTLLRYTSDREGYDSGGLADNVTLRVKSHYVLSADFDASNLVLTQTRTLWIDAEDWDSSRKGYIFARSRKDTYSFVVDADTGGVVHEPAVVETFSAGAEPARGNQDHFEETSDLNNGLDTLVAQAGLRDPAGMDEFDVDFLDGLAFPGMNEFKFVKPGFVVSGDFVAGVNYPAPEK</sequence>
<comment type="caution">
    <text evidence="1">The sequence shown here is derived from an EMBL/GenBank/DDBJ whole genome shotgun (WGS) entry which is preliminary data.</text>
</comment>
<evidence type="ECO:0000313" key="2">
    <source>
        <dbReference type="Proteomes" id="UP001287356"/>
    </source>
</evidence>
<protein>
    <submittedName>
        <fullName evidence="1">Uncharacterized protein</fullName>
    </submittedName>
</protein>
<dbReference type="Proteomes" id="UP001287356">
    <property type="component" value="Unassembled WGS sequence"/>
</dbReference>
<organism evidence="1 2">
    <name type="scientific">Lasiosphaeria ovina</name>
    <dbReference type="NCBI Taxonomy" id="92902"/>
    <lineage>
        <taxon>Eukaryota</taxon>
        <taxon>Fungi</taxon>
        <taxon>Dikarya</taxon>
        <taxon>Ascomycota</taxon>
        <taxon>Pezizomycotina</taxon>
        <taxon>Sordariomycetes</taxon>
        <taxon>Sordariomycetidae</taxon>
        <taxon>Sordariales</taxon>
        <taxon>Lasiosphaeriaceae</taxon>
        <taxon>Lasiosphaeria</taxon>
    </lineage>
</organism>
<reference evidence="1" key="1">
    <citation type="journal article" date="2023" name="Mol. Phylogenet. Evol.">
        <title>Genome-scale phylogeny and comparative genomics of the fungal order Sordariales.</title>
        <authorList>
            <person name="Hensen N."/>
            <person name="Bonometti L."/>
            <person name="Westerberg I."/>
            <person name="Brannstrom I.O."/>
            <person name="Guillou S."/>
            <person name="Cros-Aarteil S."/>
            <person name="Calhoun S."/>
            <person name="Haridas S."/>
            <person name="Kuo A."/>
            <person name="Mondo S."/>
            <person name="Pangilinan J."/>
            <person name="Riley R."/>
            <person name="LaButti K."/>
            <person name="Andreopoulos B."/>
            <person name="Lipzen A."/>
            <person name="Chen C."/>
            <person name="Yan M."/>
            <person name="Daum C."/>
            <person name="Ng V."/>
            <person name="Clum A."/>
            <person name="Steindorff A."/>
            <person name="Ohm R.A."/>
            <person name="Martin F."/>
            <person name="Silar P."/>
            <person name="Natvig D.O."/>
            <person name="Lalanne C."/>
            <person name="Gautier V."/>
            <person name="Ament-Velasquez S.L."/>
            <person name="Kruys A."/>
            <person name="Hutchinson M.I."/>
            <person name="Powell A.J."/>
            <person name="Barry K."/>
            <person name="Miller A.N."/>
            <person name="Grigoriev I.V."/>
            <person name="Debuchy R."/>
            <person name="Gladieux P."/>
            <person name="Hiltunen Thoren M."/>
            <person name="Johannesson H."/>
        </authorList>
    </citation>
    <scope>NUCLEOTIDE SEQUENCE</scope>
    <source>
        <strain evidence="1">CBS 958.72</strain>
    </source>
</reference>
<proteinExistence type="predicted"/>
<dbReference type="EMBL" id="JAULSN010000006">
    <property type="protein sequence ID" value="KAK3369593.1"/>
    <property type="molecule type" value="Genomic_DNA"/>
</dbReference>
<keyword evidence="2" id="KW-1185">Reference proteome</keyword>